<accession>A0A9X1SCV8</accession>
<sequence length="152" mass="16579">MSRSPLLRALTSRAPKTGRPRRAAAVVLGLFLAFAGTSHLTFAREEFQAQVPGWVPMDKDLVVILSGIAEIGLGAALTALPSRRVPVGLAAAAFFIAIFPGNVSQYVTQTDGFGLDTDQKRLVRLFFQPLLVIWALWSTGAWQALRTAFRRK</sequence>
<feature type="transmembrane region" description="Helical" evidence="1">
    <location>
        <begin position="126"/>
        <end position="145"/>
    </location>
</feature>
<dbReference type="Proteomes" id="UP001139158">
    <property type="component" value="Unassembled WGS sequence"/>
</dbReference>
<dbReference type="PANTHER" id="PTHR36974:SF1">
    <property type="entry name" value="DOXX FAMILY MEMBRANE PROTEIN"/>
    <property type="match status" value="1"/>
</dbReference>
<keyword evidence="1" id="KW-1133">Transmembrane helix</keyword>
<reference evidence="2" key="1">
    <citation type="submission" date="2021-10" db="EMBL/GenBank/DDBJ databases">
        <title>Novel species in genus Arthrobacter.</title>
        <authorList>
            <person name="Liu Y."/>
        </authorList>
    </citation>
    <scope>NUCLEOTIDE SEQUENCE</scope>
    <source>
        <strain evidence="2">Zg-Y453</strain>
    </source>
</reference>
<protein>
    <recommendedName>
        <fullName evidence="4">DoxX family membrane protein</fullName>
    </recommendedName>
</protein>
<dbReference type="RefSeq" id="WP_227895863.1">
    <property type="nucleotide sequence ID" value="NZ_CP099466.1"/>
</dbReference>
<proteinExistence type="predicted"/>
<keyword evidence="1" id="KW-0812">Transmembrane</keyword>
<dbReference type="PANTHER" id="PTHR36974">
    <property type="entry name" value="MEMBRANE PROTEIN-RELATED"/>
    <property type="match status" value="1"/>
</dbReference>
<comment type="caution">
    <text evidence="2">The sequence shown here is derived from an EMBL/GenBank/DDBJ whole genome shotgun (WGS) entry which is preliminary data.</text>
</comment>
<dbReference type="EMBL" id="JAJFZV010000009">
    <property type="protein sequence ID" value="MCC3297987.1"/>
    <property type="molecule type" value="Genomic_DNA"/>
</dbReference>
<evidence type="ECO:0008006" key="4">
    <source>
        <dbReference type="Google" id="ProtNLM"/>
    </source>
</evidence>
<organism evidence="2 3">
    <name type="scientific">Arthrobacter caoxuetaonis</name>
    <dbReference type="NCBI Taxonomy" id="2886935"/>
    <lineage>
        <taxon>Bacteria</taxon>
        <taxon>Bacillati</taxon>
        <taxon>Actinomycetota</taxon>
        <taxon>Actinomycetes</taxon>
        <taxon>Micrococcales</taxon>
        <taxon>Micrococcaceae</taxon>
        <taxon>Arthrobacter</taxon>
    </lineage>
</organism>
<gene>
    <name evidence="2" type="ORF">LJ757_09245</name>
</gene>
<feature type="transmembrane region" description="Helical" evidence="1">
    <location>
        <begin position="62"/>
        <end position="80"/>
    </location>
</feature>
<keyword evidence="1" id="KW-0472">Membrane</keyword>
<keyword evidence="3" id="KW-1185">Reference proteome</keyword>
<dbReference type="AlphaFoldDB" id="A0A9X1SCV8"/>
<name>A0A9X1SCV8_9MICC</name>
<evidence type="ECO:0000313" key="3">
    <source>
        <dbReference type="Proteomes" id="UP001139158"/>
    </source>
</evidence>
<feature type="transmembrane region" description="Helical" evidence="1">
    <location>
        <begin position="87"/>
        <end position="106"/>
    </location>
</feature>
<evidence type="ECO:0000256" key="1">
    <source>
        <dbReference type="SAM" id="Phobius"/>
    </source>
</evidence>
<evidence type="ECO:0000313" key="2">
    <source>
        <dbReference type="EMBL" id="MCC3297987.1"/>
    </source>
</evidence>